<feature type="compositionally biased region" description="Basic and acidic residues" evidence="2">
    <location>
        <begin position="1"/>
        <end position="10"/>
    </location>
</feature>
<reference evidence="3 4" key="1">
    <citation type="submission" date="2017-06" db="EMBL/GenBank/DDBJ databases">
        <title>Comparative genomic analysis of Ambrosia Fusariam Clade fungi.</title>
        <authorList>
            <person name="Stajich J.E."/>
            <person name="Carrillo J."/>
            <person name="Kijimoto T."/>
            <person name="Eskalen A."/>
            <person name="O'Donnell K."/>
            <person name="Kasson M."/>
        </authorList>
    </citation>
    <scope>NUCLEOTIDE SEQUENCE [LARGE SCALE GENOMIC DNA]</scope>
    <source>
        <strain evidence="3 4">NRRL62579</strain>
    </source>
</reference>
<keyword evidence="4" id="KW-1185">Reference proteome</keyword>
<feature type="coiled-coil region" evidence="1">
    <location>
        <begin position="137"/>
        <end position="200"/>
    </location>
</feature>
<sequence>MPYQQDREYARPSSYGQGAPPSDPARYDEYPALSTEMEVDQREPAYEQSYMPEPEAKLQRSHSKRSGSQPSASRARTSSSPGRSGEKHGQKSRSRSYMADALGGKDHHIRELQQQLTSQVEQQKGLHSELDQKDRELSKCNEELIRIAGELNQKKEELAVHTSQWAEALDQKDRELSECNKELRQTEGELNQKKEELLMRNRMWKKTAGELNKLRASTQSFYQITDEYLVGLFMSLRSSIRDFSIQYFGNNLYKGTLSTKEPHYLAHLEATLPSGKAGIKSALASERSYQVIQALIWRVLVAEVFNRFTWVSGKTADSFIHLRTKLEPARNHDSHGMKMSEPEAERKFQTWSATTIGLLLDAQGPEEQSHIREELDQEGAEIVSRLVNTIRDMTEAAEQDLRDQLSCIIDEAFTVGKEISRQISRITWTLDFGSGHDTLVFDPETMGLEKGDRMGKPRVVNWIVAPGVIKRGKSTGEGFNHEQMLLKRIVSCDE</sequence>
<evidence type="ECO:0000313" key="3">
    <source>
        <dbReference type="EMBL" id="RSM08630.1"/>
    </source>
</evidence>
<gene>
    <name evidence="3" type="ORF">CEP52_004594</name>
</gene>
<proteinExistence type="predicted"/>
<feature type="compositionally biased region" description="Low complexity" evidence="2">
    <location>
        <begin position="114"/>
        <end position="123"/>
    </location>
</feature>
<evidence type="ECO:0000313" key="4">
    <source>
        <dbReference type="Proteomes" id="UP000287144"/>
    </source>
</evidence>
<feature type="region of interest" description="Disordered" evidence="2">
    <location>
        <begin position="1"/>
        <end position="97"/>
    </location>
</feature>
<dbReference type="STRING" id="1325735.A0A428U2T6"/>
<organism evidence="3 4">
    <name type="scientific">Fusarium oligoseptatum</name>
    <dbReference type="NCBI Taxonomy" id="2604345"/>
    <lineage>
        <taxon>Eukaryota</taxon>
        <taxon>Fungi</taxon>
        <taxon>Dikarya</taxon>
        <taxon>Ascomycota</taxon>
        <taxon>Pezizomycotina</taxon>
        <taxon>Sordariomycetes</taxon>
        <taxon>Hypocreomycetidae</taxon>
        <taxon>Hypocreales</taxon>
        <taxon>Nectriaceae</taxon>
        <taxon>Fusarium</taxon>
        <taxon>Fusarium solani species complex</taxon>
    </lineage>
</organism>
<comment type="caution">
    <text evidence="3">The sequence shown here is derived from an EMBL/GenBank/DDBJ whole genome shotgun (WGS) entry which is preliminary data.</text>
</comment>
<dbReference type="EMBL" id="NKCK01000033">
    <property type="protein sequence ID" value="RSM08630.1"/>
    <property type="molecule type" value="Genomic_DNA"/>
</dbReference>
<protein>
    <submittedName>
        <fullName evidence="3">Uncharacterized protein</fullName>
    </submittedName>
</protein>
<dbReference type="Proteomes" id="UP000287144">
    <property type="component" value="Unassembled WGS sequence"/>
</dbReference>
<evidence type="ECO:0000256" key="2">
    <source>
        <dbReference type="SAM" id="MobiDB-lite"/>
    </source>
</evidence>
<keyword evidence="1" id="KW-0175">Coiled coil</keyword>
<feature type="region of interest" description="Disordered" evidence="2">
    <location>
        <begin position="114"/>
        <end position="134"/>
    </location>
</feature>
<accession>A0A428U2T6</accession>
<name>A0A428U2T6_9HYPO</name>
<feature type="compositionally biased region" description="Basic and acidic residues" evidence="2">
    <location>
        <begin position="124"/>
        <end position="134"/>
    </location>
</feature>
<feature type="compositionally biased region" description="Low complexity" evidence="2">
    <location>
        <begin position="68"/>
        <end position="83"/>
    </location>
</feature>
<evidence type="ECO:0000256" key="1">
    <source>
        <dbReference type="SAM" id="Coils"/>
    </source>
</evidence>
<dbReference type="AlphaFoldDB" id="A0A428U2T6"/>